<keyword evidence="2 5" id="KW-0812">Transmembrane</keyword>
<evidence type="ECO:0000256" key="2">
    <source>
        <dbReference type="ARBA" id="ARBA00022692"/>
    </source>
</evidence>
<dbReference type="EMBL" id="QWDD01000001">
    <property type="protein sequence ID" value="RNJ49082.1"/>
    <property type="molecule type" value="Genomic_DNA"/>
</dbReference>
<keyword evidence="6" id="KW-0808">Transferase</keyword>
<keyword evidence="3 5" id="KW-1133">Transmembrane helix</keyword>
<dbReference type="PANTHER" id="PTHR43847">
    <property type="entry name" value="BLL3993 PROTEIN"/>
    <property type="match status" value="1"/>
</dbReference>
<keyword evidence="4 5" id="KW-0472">Membrane</keyword>
<keyword evidence="7" id="KW-1185">Reference proteome</keyword>
<feature type="transmembrane region" description="Helical" evidence="5">
    <location>
        <begin position="52"/>
        <end position="70"/>
    </location>
</feature>
<evidence type="ECO:0000256" key="1">
    <source>
        <dbReference type="ARBA" id="ARBA00004127"/>
    </source>
</evidence>
<dbReference type="GO" id="GO:0012505">
    <property type="term" value="C:endomembrane system"/>
    <property type="evidence" value="ECO:0007669"/>
    <property type="project" value="UniProtKB-SubCell"/>
</dbReference>
<protein>
    <submittedName>
        <fullName evidence="6">Isoprenylcysteine carboxylmethyltransferase family protein</fullName>
    </submittedName>
</protein>
<dbReference type="InterPro" id="IPR007318">
    <property type="entry name" value="Phopholipid_MeTrfase"/>
</dbReference>
<organism evidence="6 7">
    <name type="scientific">Methylocystis hirsuta</name>
    <dbReference type="NCBI Taxonomy" id="369798"/>
    <lineage>
        <taxon>Bacteria</taxon>
        <taxon>Pseudomonadati</taxon>
        <taxon>Pseudomonadota</taxon>
        <taxon>Alphaproteobacteria</taxon>
        <taxon>Hyphomicrobiales</taxon>
        <taxon>Methylocystaceae</taxon>
        <taxon>Methylocystis</taxon>
    </lineage>
</organism>
<sequence length="161" mass="17551">MNAQIGANAPPSRIPWPPILMGLTLAAGLALDAATGASLIDRASSRLPQLAGAAIVVLALANDVWCFRILSRHQTTIMPHRAASFLVSEGPFRFSRNPIYVSHVALIFGLGLFLGSPFTLLLTPVLAFGLTKLAIEPEERHLLGKFGDDYRSYMARTRRWL</sequence>
<dbReference type="Gene3D" id="1.20.120.1630">
    <property type="match status" value="1"/>
</dbReference>
<accession>A0A3M9XMX7</accession>
<dbReference type="Proteomes" id="UP000268623">
    <property type="component" value="Unassembled WGS sequence"/>
</dbReference>
<evidence type="ECO:0000256" key="3">
    <source>
        <dbReference type="ARBA" id="ARBA00022989"/>
    </source>
</evidence>
<dbReference type="GO" id="GO:0032259">
    <property type="term" value="P:methylation"/>
    <property type="evidence" value="ECO:0007669"/>
    <property type="project" value="UniProtKB-KW"/>
</dbReference>
<dbReference type="PANTHER" id="PTHR43847:SF1">
    <property type="entry name" value="BLL3993 PROTEIN"/>
    <property type="match status" value="1"/>
</dbReference>
<dbReference type="GO" id="GO:0008168">
    <property type="term" value="F:methyltransferase activity"/>
    <property type="evidence" value="ECO:0007669"/>
    <property type="project" value="UniProtKB-KW"/>
</dbReference>
<gene>
    <name evidence="6" type="ORF">D1O30_05170</name>
</gene>
<dbReference type="AlphaFoldDB" id="A0A3M9XMX7"/>
<name>A0A3M9XMX7_9HYPH</name>
<dbReference type="RefSeq" id="WP_123175063.1">
    <property type="nucleotide sequence ID" value="NZ_QWDD01000001.1"/>
</dbReference>
<evidence type="ECO:0000313" key="6">
    <source>
        <dbReference type="EMBL" id="RNJ49082.1"/>
    </source>
</evidence>
<comment type="subcellular location">
    <subcellularLocation>
        <location evidence="1">Endomembrane system</location>
        <topology evidence="1">Multi-pass membrane protein</topology>
    </subcellularLocation>
</comment>
<dbReference type="OrthoDB" id="9811969at2"/>
<dbReference type="Pfam" id="PF04191">
    <property type="entry name" value="PEMT"/>
    <property type="match status" value="1"/>
</dbReference>
<evidence type="ECO:0000256" key="4">
    <source>
        <dbReference type="ARBA" id="ARBA00023136"/>
    </source>
</evidence>
<dbReference type="InterPro" id="IPR052527">
    <property type="entry name" value="Metal_cation-efflux_comp"/>
</dbReference>
<proteinExistence type="predicted"/>
<keyword evidence="6" id="KW-0489">Methyltransferase</keyword>
<evidence type="ECO:0000256" key="5">
    <source>
        <dbReference type="SAM" id="Phobius"/>
    </source>
</evidence>
<feature type="transmembrane region" description="Helical" evidence="5">
    <location>
        <begin position="104"/>
        <end position="130"/>
    </location>
</feature>
<feature type="transmembrane region" description="Helical" evidence="5">
    <location>
        <begin position="19"/>
        <end position="40"/>
    </location>
</feature>
<comment type="caution">
    <text evidence="6">The sequence shown here is derived from an EMBL/GenBank/DDBJ whole genome shotgun (WGS) entry which is preliminary data.</text>
</comment>
<reference evidence="6 7" key="1">
    <citation type="submission" date="2018-08" db="EMBL/GenBank/DDBJ databases">
        <title>Genome sequence of Methylocystis hirsuta CSC1, a methanotroph able to accumulate PHAs.</title>
        <authorList>
            <person name="Bordel S."/>
            <person name="Rodriguez E."/>
            <person name="Gancedo J."/>
            <person name="Munoz R."/>
        </authorList>
    </citation>
    <scope>NUCLEOTIDE SEQUENCE [LARGE SCALE GENOMIC DNA]</scope>
    <source>
        <strain evidence="6 7">CSC1</strain>
    </source>
</reference>
<evidence type="ECO:0000313" key="7">
    <source>
        <dbReference type="Proteomes" id="UP000268623"/>
    </source>
</evidence>